<organism evidence="5">
    <name type="scientific">Streptantibioticus silvisoli</name>
    <dbReference type="NCBI Taxonomy" id="2705255"/>
    <lineage>
        <taxon>Bacteria</taxon>
        <taxon>Bacillati</taxon>
        <taxon>Actinomycetota</taxon>
        <taxon>Actinomycetes</taxon>
        <taxon>Kitasatosporales</taxon>
        <taxon>Streptomycetaceae</taxon>
        <taxon>Streptantibioticus</taxon>
    </lineage>
</organism>
<dbReference type="SMART" id="SM00345">
    <property type="entry name" value="HTH_GNTR"/>
    <property type="match status" value="1"/>
</dbReference>
<evidence type="ECO:0000256" key="3">
    <source>
        <dbReference type="ARBA" id="ARBA00023163"/>
    </source>
</evidence>
<reference evidence="5" key="1">
    <citation type="submission" date="2023-05" db="EMBL/GenBank/DDBJ databases">
        <title>Streptantibioticus silvisoli sp. nov., acidotolerant actinomycetes 1 from pine litter.</title>
        <authorList>
            <person name="Swiecimska M."/>
            <person name="Golinska P."/>
            <person name="Sangal V."/>
            <person name="Wachnowicz B."/>
            <person name="Goodfellow M."/>
        </authorList>
    </citation>
    <scope>NUCLEOTIDE SEQUENCE</scope>
    <source>
        <strain evidence="5">SL13</strain>
    </source>
</reference>
<evidence type="ECO:0000256" key="1">
    <source>
        <dbReference type="ARBA" id="ARBA00023015"/>
    </source>
</evidence>
<evidence type="ECO:0000256" key="2">
    <source>
        <dbReference type="ARBA" id="ARBA00023125"/>
    </source>
</evidence>
<protein>
    <submittedName>
        <fullName evidence="5">GntR family transcriptional regulator</fullName>
    </submittedName>
</protein>
<gene>
    <name evidence="5" type="ORF">POF50_023140</name>
</gene>
<dbReference type="SMART" id="SM00866">
    <property type="entry name" value="UTRA"/>
    <property type="match status" value="1"/>
</dbReference>
<name>A0AA90KI41_9ACTN</name>
<evidence type="ECO:0000313" key="5">
    <source>
        <dbReference type="EMBL" id="MDI5972194.1"/>
    </source>
</evidence>
<keyword evidence="3" id="KW-0804">Transcription</keyword>
<dbReference type="InterPro" id="IPR036388">
    <property type="entry name" value="WH-like_DNA-bd_sf"/>
</dbReference>
<dbReference type="AlphaFoldDB" id="A0AA90KI41"/>
<dbReference type="GO" id="GO:0003677">
    <property type="term" value="F:DNA binding"/>
    <property type="evidence" value="ECO:0007669"/>
    <property type="project" value="UniProtKB-KW"/>
</dbReference>
<keyword evidence="2" id="KW-0238">DNA-binding</keyword>
<sequence>MESFAKLITIDRSSPVPLYFQVAQQLQELIETGVLPPGTRLSNEIAMADQFGLSRPTMRQAMQHLVDKGLLARKRGVGTQVVTNRIRRQVELTSLYEDLEREDRRPRTDVLSIETVPASAEVAAALRIAEGLEVVAVRRLRYADDQPIALMRNHLPAGLLELSEQALSEQGLYQLLRRSGTDLSTAAQTIGARRATAAEARLLGESRGATLLTMTRTAYDSSGRPVEYGAHVYRATRYSFEMTVAAH</sequence>
<dbReference type="GO" id="GO:0003700">
    <property type="term" value="F:DNA-binding transcription factor activity"/>
    <property type="evidence" value="ECO:0007669"/>
    <property type="project" value="InterPro"/>
</dbReference>
<dbReference type="GO" id="GO:0045892">
    <property type="term" value="P:negative regulation of DNA-templated transcription"/>
    <property type="evidence" value="ECO:0007669"/>
    <property type="project" value="TreeGrafter"/>
</dbReference>
<dbReference type="CDD" id="cd07377">
    <property type="entry name" value="WHTH_GntR"/>
    <property type="match status" value="1"/>
</dbReference>
<dbReference type="InterPro" id="IPR036390">
    <property type="entry name" value="WH_DNA-bd_sf"/>
</dbReference>
<dbReference type="SUPFAM" id="SSF64288">
    <property type="entry name" value="Chorismate lyase-like"/>
    <property type="match status" value="1"/>
</dbReference>
<dbReference type="Pfam" id="PF00392">
    <property type="entry name" value="GntR"/>
    <property type="match status" value="1"/>
</dbReference>
<dbReference type="RefSeq" id="WP_271317504.1">
    <property type="nucleotide sequence ID" value="NZ_JABXJJ020000029.1"/>
</dbReference>
<dbReference type="InterPro" id="IPR028978">
    <property type="entry name" value="Chorismate_lyase_/UTRA_dom_sf"/>
</dbReference>
<comment type="caution">
    <text evidence="5">The sequence shown here is derived from an EMBL/GenBank/DDBJ whole genome shotgun (WGS) entry which is preliminary data.</text>
</comment>
<dbReference type="Gene3D" id="3.40.1410.10">
    <property type="entry name" value="Chorismate lyase-like"/>
    <property type="match status" value="1"/>
</dbReference>
<dbReference type="InterPro" id="IPR000524">
    <property type="entry name" value="Tscrpt_reg_HTH_GntR"/>
</dbReference>
<dbReference type="PANTHER" id="PTHR44846">
    <property type="entry name" value="MANNOSYL-D-GLYCERATE TRANSPORT/METABOLISM SYSTEM REPRESSOR MNGR-RELATED"/>
    <property type="match status" value="1"/>
</dbReference>
<dbReference type="InterPro" id="IPR050679">
    <property type="entry name" value="Bact_HTH_transcr_reg"/>
</dbReference>
<proteinExistence type="predicted"/>
<dbReference type="SUPFAM" id="SSF46785">
    <property type="entry name" value="Winged helix' DNA-binding domain"/>
    <property type="match status" value="1"/>
</dbReference>
<dbReference type="Gene3D" id="1.10.10.10">
    <property type="entry name" value="Winged helix-like DNA-binding domain superfamily/Winged helix DNA-binding domain"/>
    <property type="match status" value="1"/>
</dbReference>
<dbReference type="EMBL" id="JABXJJ020000029">
    <property type="protein sequence ID" value="MDI5972194.1"/>
    <property type="molecule type" value="Genomic_DNA"/>
</dbReference>
<accession>A0AA90KI41</accession>
<keyword evidence="1" id="KW-0805">Transcription regulation</keyword>
<feature type="domain" description="HTH gntR-type" evidence="4">
    <location>
        <begin position="16"/>
        <end position="84"/>
    </location>
</feature>
<evidence type="ECO:0000259" key="4">
    <source>
        <dbReference type="PROSITE" id="PS50949"/>
    </source>
</evidence>
<dbReference type="PANTHER" id="PTHR44846:SF17">
    <property type="entry name" value="GNTR-FAMILY TRANSCRIPTIONAL REGULATOR"/>
    <property type="match status" value="1"/>
</dbReference>
<dbReference type="Pfam" id="PF07702">
    <property type="entry name" value="UTRA"/>
    <property type="match status" value="1"/>
</dbReference>
<dbReference type="PRINTS" id="PR00035">
    <property type="entry name" value="HTHGNTR"/>
</dbReference>
<dbReference type="PROSITE" id="PS50949">
    <property type="entry name" value="HTH_GNTR"/>
    <property type="match status" value="1"/>
</dbReference>
<dbReference type="InterPro" id="IPR011663">
    <property type="entry name" value="UTRA"/>
</dbReference>